<dbReference type="InterPro" id="IPR036291">
    <property type="entry name" value="NAD(P)-bd_dom_sf"/>
</dbReference>
<gene>
    <name evidence="2" type="ORF">FHS57_000366</name>
</gene>
<accession>A0A7W6END8</accession>
<dbReference type="EMBL" id="JACIBY010000001">
    <property type="protein sequence ID" value="MBB3836384.1"/>
    <property type="molecule type" value="Genomic_DNA"/>
</dbReference>
<dbReference type="SUPFAM" id="SSF51735">
    <property type="entry name" value="NAD(P)-binding Rossmann-fold domains"/>
    <property type="match status" value="1"/>
</dbReference>
<dbReference type="Gene3D" id="3.40.50.720">
    <property type="entry name" value="NAD(P)-binding Rossmann-like Domain"/>
    <property type="match status" value="1"/>
</dbReference>
<evidence type="ECO:0000313" key="3">
    <source>
        <dbReference type="Proteomes" id="UP000541352"/>
    </source>
</evidence>
<organism evidence="2 3">
    <name type="scientific">Runella defluvii</name>
    <dbReference type="NCBI Taxonomy" id="370973"/>
    <lineage>
        <taxon>Bacteria</taxon>
        <taxon>Pseudomonadati</taxon>
        <taxon>Bacteroidota</taxon>
        <taxon>Cytophagia</taxon>
        <taxon>Cytophagales</taxon>
        <taxon>Spirosomataceae</taxon>
        <taxon>Runella</taxon>
    </lineage>
</organism>
<dbReference type="InterPro" id="IPR016040">
    <property type="entry name" value="NAD(P)-bd_dom"/>
</dbReference>
<evidence type="ECO:0000259" key="1">
    <source>
        <dbReference type="Pfam" id="PF13460"/>
    </source>
</evidence>
<comment type="caution">
    <text evidence="2">The sequence shown here is derived from an EMBL/GenBank/DDBJ whole genome shotgun (WGS) entry which is preliminary data.</text>
</comment>
<dbReference type="Pfam" id="PF13460">
    <property type="entry name" value="NAD_binding_10"/>
    <property type="match status" value="1"/>
</dbReference>
<protein>
    <submittedName>
        <fullName evidence="2">Putative NADH-flavin reductase</fullName>
    </submittedName>
</protein>
<name>A0A7W6END8_9BACT</name>
<dbReference type="GO" id="GO:0004074">
    <property type="term" value="F:biliverdin reductase [NAD(P)H] activity"/>
    <property type="evidence" value="ECO:0007669"/>
    <property type="project" value="TreeGrafter"/>
</dbReference>
<dbReference type="RefSeq" id="WP_183971144.1">
    <property type="nucleotide sequence ID" value="NZ_JACIBY010000001.1"/>
</dbReference>
<evidence type="ECO:0000313" key="2">
    <source>
        <dbReference type="EMBL" id="MBB3836384.1"/>
    </source>
</evidence>
<dbReference type="PANTHER" id="PTHR43355:SF2">
    <property type="entry name" value="FLAVIN REDUCTASE (NADPH)"/>
    <property type="match status" value="1"/>
</dbReference>
<proteinExistence type="predicted"/>
<dbReference type="GO" id="GO:0042602">
    <property type="term" value="F:riboflavin reductase (NADPH) activity"/>
    <property type="evidence" value="ECO:0007669"/>
    <property type="project" value="TreeGrafter"/>
</dbReference>
<dbReference type="Proteomes" id="UP000541352">
    <property type="component" value="Unassembled WGS sequence"/>
</dbReference>
<reference evidence="2 3" key="1">
    <citation type="submission" date="2020-08" db="EMBL/GenBank/DDBJ databases">
        <title>Genomic Encyclopedia of Type Strains, Phase IV (KMG-IV): sequencing the most valuable type-strain genomes for metagenomic binning, comparative biology and taxonomic classification.</title>
        <authorList>
            <person name="Goeker M."/>
        </authorList>
    </citation>
    <scope>NUCLEOTIDE SEQUENCE [LARGE SCALE GENOMIC DNA]</scope>
    <source>
        <strain evidence="2 3">DSM 17976</strain>
    </source>
</reference>
<feature type="domain" description="NAD(P)-binding" evidence="1">
    <location>
        <begin position="11"/>
        <end position="205"/>
    </location>
</feature>
<keyword evidence="3" id="KW-1185">Reference proteome</keyword>
<dbReference type="InterPro" id="IPR051606">
    <property type="entry name" value="Polyketide_Oxido-like"/>
</dbReference>
<sequence length="218" mass="24514">MNSSPIIAVIGGTGKSGAYLVKELLRQGFRLKLLIRDASSRDLPLFYNHPAVEILEGNIRDYEVVRRLMQGCDAVISTLGLGIPNSEPTIFSQSTQNILRAMNECNIERYIVTTGLNVDTPFDKKSAKTQFSTEWMKTNFPISTADKQREYELLSSSEAQWTLVRLPLIELTDSRKKVLISTEDMLGERISATDLACFLITQLSDRTYWQKAPFIGSV</sequence>
<dbReference type="AlphaFoldDB" id="A0A7W6END8"/>
<dbReference type="PANTHER" id="PTHR43355">
    <property type="entry name" value="FLAVIN REDUCTASE (NADPH)"/>
    <property type="match status" value="1"/>
</dbReference>